<evidence type="ECO:0000313" key="3">
    <source>
        <dbReference type="Proteomes" id="UP001166286"/>
    </source>
</evidence>
<proteinExistence type="predicted"/>
<accession>A0AA39R4D8</accession>
<feature type="domain" description="YCII-related" evidence="1">
    <location>
        <begin position="14"/>
        <end position="108"/>
    </location>
</feature>
<name>A0AA39R4D8_9LECA</name>
<sequence length="117" mass="13281">MSSMAAPTQRKHEWIVILPDHEGVLEKRMQVRPEHLKALTPNVENGFWKLGVSGAILEDVPKDGDGLRIKGSVLLALAESREEVVKALQEDVYYKSGIWDWDRVQIHPFKSAVRQPL</sequence>
<reference evidence="2" key="1">
    <citation type="submission" date="2023-03" db="EMBL/GenBank/DDBJ databases">
        <title>Complete genome of Cladonia borealis.</title>
        <authorList>
            <person name="Park H."/>
        </authorList>
    </citation>
    <scope>NUCLEOTIDE SEQUENCE</scope>
    <source>
        <strain evidence="2">ANT050790</strain>
    </source>
</reference>
<dbReference type="Pfam" id="PF03795">
    <property type="entry name" value="YCII"/>
    <property type="match status" value="1"/>
</dbReference>
<gene>
    <name evidence="2" type="ORF">JMJ35_003269</name>
</gene>
<dbReference type="InterPro" id="IPR051807">
    <property type="entry name" value="Sec-metab_biosynth-assoc"/>
</dbReference>
<organism evidence="2 3">
    <name type="scientific">Cladonia borealis</name>
    <dbReference type="NCBI Taxonomy" id="184061"/>
    <lineage>
        <taxon>Eukaryota</taxon>
        <taxon>Fungi</taxon>
        <taxon>Dikarya</taxon>
        <taxon>Ascomycota</taxon>
        <taxon>Pezizomycotina</taxon>
        <taxon>Lecanoromycetes</taxon>
        <taxon>OSLEUM clade</taxon>
        <taxon>Lecanoromycetidae</taxon>
        <taxon>Lecanorales</taxon>
        <taxon>Lecanorineae</taxon>
        <taxon>Cladoniaceae</taxon>
        <taxon>Cladonia</taxon>
    </lineage>
</organism>
<keyword evidence="3" id="KW-1185">Reference proteome</keyword>
<dbReference type="Proteomes" id="UP001166286">
    <property type="component" value="Unassembled WGS sequence"/>
</dbReference>
<evidence type="ECO:0000313" key="2">
    <source>
        <dbReference type="EMBL" id="KAK0514652.1"/>
    </source>
</evidence>
<dbReference type="Gene3D" id="3.30.70.1060">
    <property type="entry name" value="Dimeric alpha+beta barrel"/>
    <property type="match status" value="1"/>
</dbReference>
<dbReference type="EMBL" id="JAFEKC020000005">
    <property type="protein sequence ID" value="KAK0514652.1"/>
    <property type="molecule type" value="Genomic_DNA"/>
</dbReference>
<evidence type="ECO:0000259" key="1">
    <source>
        <dbReference type="Pfam" id="PF03795"/>
    </source>
</evidence>
<dbReference type="PANTHER" id="PTHR33606:SF3">
    <property type="entry name" value="PROTEIN YCII"/>
    <property type="match status" value="1"/>
</dbReference>
<protein>
    <recommendedName>
        <fullName evidence="1">YCII-related domain-containing protein</fullName>
    </recommendedName>
</protein>
<dbReference type="InterPro" id="IPR005545">
    <property type="entry name" value="YCII"/>
</dbReference>
<dbReference type="PANTHER" id="PTHR33606">
    <property type="entry name" value="PROTEIN YCII"/>
    <property type="match status" value="1"/>
</dbReference>
<dbReference type="AlphaFoldDB" id="A0AA39R4D8"/>
<dbReference type="SUPFAM" id="SSF54909">
    <property type="entry name" value="Dimeric alpha+beta barrel"/>
    <property type="match status" value="1"/>
</dbReference>
<comment type="caution">
    <text evidence="2">The sequence shown here is derived from an EMBL/GenBank/DDBJ whole genome shotgun (WGS) entry which is preliminary data.</text>
</comment>
<dbReference type="InterPro" id="IPR011008">
    <property type="entry name" value="Dimeric_a/b-barrel"/>
</dbReference>